<dbReference type="PANTHER" id="PTHR33608:SF6">
    <property type="entry name" value="BLL2464 PROTEIN"/>
    <property type="match status" value="1"/>
</dbReference>
<dbReference type="PANTHER" id="PTHR33608">
    <property type="entry name" value="BLL2464 PROTEIN"/>
    <property type="match status" value="1"/>
</dbReference>
<comment type="caution">
    <text evidence="2">The sequence shown here is derived from an EMBL/GenBank/DDBJ whole genome shotgun (WGS) entry which is preliminary data.</text>
</comment>
<feature type="domain" description="DUF58" evidence="1">
    <location>
        <begin position="50"/>
        <end position="251"/>
    </location>
</feature>
<dbReference type="Pfam" id="PF01882">
    <property type="entry name" value="DUF58"/>
    <property type="match status" value="1"/>
</dbReference>
<dbReference type="InParanoid" id="A0A371REX4"/>
<sequence>MTNALTLERHASEAAQNLPALLANAETLAATLTAGAHGRRRPGPGETFWQYRDYTQNDPASAIDWRQSARVPNRYFVRETEWETAATVRLWCSQAESMEYGSRSVTKLWRAEILTTALALLLTKAGEKIGVLPPEGPGQGGQRAVMTLAEYLVSPHRESEDPLPPLCPPGTTQAVYISDFHAPTEDLVKRLKEIAATGVPTHLIAISDIAEETFPFTGRVLFEPPREHHHARLFGDAKAIADAYFKARRAHFGVVEDTCRRFGFTFIRHRTDGPATPALAQIHNAVAGQVR</sequence>
<protein>
    <submittedName>
        <fullName evidence="2">DUF58 domain-containing protein</fullName>
    </submittedName>
</protein>
<dbReference type="AlphaFoldDB" id="A0A371REX4"/>
<accession>A0A371REX4</accession>
<evidence type="ECO:0000259" key="1">
    <source>
        <dbReference type="Pfam" id="PF01882"/>
    </source>
</evidence>
<proteinExistence type="predicted"/>
<dbReference type="EMBL" id="QUQO01000001">
    <property type="protein sequence ID" value="RFB03970.1"/>
    <property type="molecule type" value="Genomic_DNA"/>
</dbReference>
<evidence type="ECO:0000313" key="3">
    <source>
        <dbReference type="Proteomes" id="UP000264589"/>
    </source>
</evidence>
<dbReference type="Proteomes" id="UP000264589">
    <property type="component" value="Unassembled WGS sequence"/>
</dbReference>
<organism evidence="2 3">
    <name type="scientific">Parvularcula marina</name>
    <dbReference type="NCBI Taxonomy" id="2292771"/>
    <lineage>
        <taxon>Bacteria</taxon>
        <taxon>Pseudomonadati</taxon>
        <taxon>Pseudomonadota</taxon>
        <taxon>Alphaproteobacteria</taxon>
        <taxon>Parvularculales</taxon>
        <taxon>Parvularculaceae</taxon>
        <taxon>Parvularcula</taxon>
    </lineage>
</organism>
<dbReference type="InterPro" id="IPR002881">
    <property type="entry name" value="DUF58"/>
</dbReference>
<dbReference type="OrthoDB" id="9776116at2"/>
<keyword evidence="3" id="KW-1185">Reference proteome</keyword>
<reference evidence="2 3" key="1">
    <citation type="submission" date="2018-08" db="EMBL/GenBank/DDBJ databases">
        <title>Parvularcula sp. SM1705, isolated from surface water of the South Sea China.</title>
        <authorList>
            <person name="Sun L."/>
        </authorList>
    </citation>
    <scope>NUCLEOTIDE SEQUENCE [LARGE SCALE GENOMIC DNA]</scope>
    <source>
        <strain evidence="2 3">SM1705</strain>
    </source>
</reference>
<dbReference type="RefSeq" id="WP_116390598.1">
    <property type="nucleotide sequence ID" value="NZ_QUQO01000001.1"/>
</dbReference>
<name>A0A371REX4_9PROT</name>
<evidence type="ECO:0000313" key="2">
    <source>
        <dbReference type="EMBL" id="RFB03970.1"/>
    </source>
</evidence>
<gene>
    <name evidence="2" type="ORF">DX908_00915</name>
</gene>